<feature type="domain" description="YncI copper-binding" evidence="4">
    <location>
        <begin position="103"/>
        <end position="163"/>
    </location>
</feature>
<evidence type="ECO:0000259" key="4">
    <source>
        <dbReference type="Pfam" id="PF07987"/>
    </source>
</evidence>
<dbReference type="InterPro" id="IPR012533">
    <property type="entry name" value="YcnI-copper_dom"/>
</dbReference>
<keyword evidence="3" id="KW-0732">Signal</keyword>
<dbReference type="Proteomes" id="UP000004217">
    <property type="component" value="Unassembled WGS sequence"/>
</dbReference>
<keyword evidence="2" id="KW-0472">Membrane</keyword>
<dbReference type="Gene3D" id="2.60.40.2230">
    <property type="entry name" value="Uncharacterised protein YcnI-like PF07987, DUF1775"/>
    <property type="match status" value="1"/>
</dbReference>
<evidence type="ECO:0000256" key="2">
    <source>
        <dbReference type="SAM" id="Phobius"/>
    </source>
</evidence>
<name>G2GI42_9ACTN</name>
<feature type="signal peptide" evidence="3">
    <location>
        <begin position="1"/>
        <end position="35"/>
    </location>
</feature>
<dbReference type="EMBL" id="AGBF01000121">
    <property type="protein sequence ID" value="EGX56809.1"/>
    <property type="molecule type" value="Genomic_DNA"/>
</dbReference>
<accession>G2GI42</accession>
<evidence type="ECO:0000256" key="3">
    <source>
        <dbReference type="SAM" id="SignalP"/>
    </source>
</evidence>
<feature type="region of interest" description="Disordered" evidence="1">
    <location>
        <begin position="170"/>
        <end position="212"/>
    </location>
</feature>
<evidence type="ECO:0000256" key="1">
    <source>
        <dbReference type="SAM" id="MobiDB-lite"/>
    </source>
</evidence>
<feature type="transmembrane region" description="Helical" evidence="2">
    <location>
        <begin position="217"/>
        <end position="239"/>
    </location>
</feature>
<dbReference type="OrthoDB" id="3296726at2"/>
<organism evidence="5 6">
    <name type="scientific">Streptomyces zinciresistens K42</name>
    <dbReference type="NCBI Taxonomy" id="700597"/>
    <lineage>
        <taxon>Bacteria</taxon>
        <taxon>Bacillati</taxon>
        <taxon>Actinomycetota</taxon>
        <taxon>Actinomycetes</taxon>
        <taxon>Kitasatosporales</taxon>
        <taxon>Streptomycetaceae</taxon>
        <taxon>Streptomyces</taxon>
    </lineage>
</organism>
<protein>
    <recommendedName>
        <fullName evidence="4">YncI copper-binding domain-containing protein</fullName>
    </recommendedName>
</protein>
<dbReference type="Pfam" id="PF07987">
    <property type="entry name" value="DUF1775"/>
    <property type="match status" value="1"/>
</dbReference>
<dbReference type="AlphaFoldDB" id="G2GI42"/>
<evidence type="ECO:0000313" key="5">
    <source>
        <dbReference type="EMBL" id="EGX56809.1"/>
    </source>
</evidence>
<gene>
    <name evidence="5" type="ORF">SZN_25909</name>
</gene>
<reference evidence="5 6" key="1">
    <citation type="submission" date="2011-08" db="EMBL/GenBank/DDBJ databases">
        <authorList>
            <person name="Lin Y."/>
            <person name="Hao X."/>
            <person name="Johnstone L."/>
            <person name="Miller S.J."/>
            <person name="Wei G."/>
            <person name="Rensing C."/>
        </authorList>
    </citation>
    <scope>NUCLEOTIDE SEQUENCE [LARGE SCALE GENOMIC DNA]</scope>
    <source>
        <strain evidence="5 6">K42</strain>
    </source>
</reference>
<dbReference type="InterPro" id="IPR038507">
    <property type="entry name" value="YcnI-like_sf"/>
</dbReference>
<comment type="caution">
    <text evidence="5">The sequence shown here is derived from an EMBL/GenBank/DDBJ whole genome shotgun (WGS) entry which is preliminary data.</text>
</comment>
<sequence>MATSPRVPGRAALRLGVAGVLALPAALALAGPASAHVEVESDTAQALAENVTLDFASEAESDKAGFVQMRVVLPRGIAPADVTLEQAPKGWKLKAGADGFTVAGPELPTGKDAEYKVRVRQLPDAKELAFKTIETYSDGKISRWIELPTGGEQPEQPAPILKLKAAAPGAKPLTPNQAASEPASPPASASASAPGAGSSGDAASAAADRKNDDGGSAGLVVGGVVVALIVLGGGAWWLAGRRTGAAGS</sequence>
<evidence type="ECO:0000313" key="6">
    <source>
        <dbReference type="Proteomes" id="UP000004217"/>
    </source>
</evidence>
<keyword evidence="6" id="KW-1185">Reference proteome</keyword>
<feature type="compositionally biased region" description="Low complexity" evidence="1">
    <location>
        <begin position="170"/>
        <end position="206"/>
    </location>
</feature>
<dbReference type="PATRIC" id="fig|700597.3.peg.5088"/>
<keyword evidence="2" id="KW-1133">Transmembrane helix</keyword>
<proteinExistence type="predicted"/>
<dbReference type="RefSeq" id="WP_007500337.1">
    <property type="nucleotide sequence ID" value="NZ_AGBF01000121.1"/>
</dbReference>
<feature type="chain" id="PRO_5003429507" description="YncI copper-binding domain-containing protein" evidence="3">
    <location>
        <begin position="36"/>
        <end position="248"/>
    </location>
</feature>
<keyword evidence="2" id="KW-0812">Transmembrane</keyword>